<comment type="subunit">
    <text evidence="5">Complex I is composed of 45 different subunits. This a component of the hydrophobic protein fraction. Interacts with BLOC1S1. Interacts with SLC2A4. Interacts with CLOCK. Interacts with RAB5IF.</text>
</comment>
<dbReference type="Proteomes" id="UP000326759">
    <property type="component" value="Unassembled WGS sequence"/>
</dbReference>
<dbReference type="AlphaFoldDB" id="A0A5N5TFK2"/>
<evidence type="ECO:0000313" key="8">
    <source>
        <dbReference type="Proteomes" id="UP000326759"/>
    </source>
</evidence>
<evidence type="ECO:0000259" key="6">
    <source>
        <dbReference type="Pfam" id="PF01370"/>
    </source>
</evidence>
<dbReference type="PANTHER" id="PTHR12126">
    <property type="entry name" value="NADH-UBIQUINONE OXIDOREDUCTASE 39 KDA SUBUNIT-RELATED"/>
    <property type="match status" value="1"/>
</dbReference>
<dbReference type="GO" id="GO:0044877">
    <property type="term" value="F:protein-containing complex binding"/>
    <property type="evidence" value="ECO:0007669"/>
    <property type="project" value="TreeGrafter"/>
</dbReference>
<evidence type="ECO:0000256" key="3">
    <source>
        <dbReference type="ARBA" id="ARBA00042000"/>
    </source>
</evidence>
<evidence type="ECO:0000256" key="2">
    <source>
        <dbReference type="ARBA" id="ARBA00040720"/>
    </source>
</evidence>
<keyword evidence="7" id="KW-0830">Ubiquinone</keyword>
<evidence type="ECO:0000256" key="5">
    <source>
        <dbReference type="ARBA" id="ARBA00046455"/>
    </source>
</evidence>
<evidence type="ECO:0000256" key="1">
    <source>
        <dbReference type="ARBA" id="ARBA00038501"/>
    </source>
</evidence>
<evidence type="ECO:0000256" key="4">
    <source>
        <dbReference type="ARBA" id="ARBA00043145"/>
    </source>
</evidence>
<dbReference type="EMBL" id="SEYY01002191">
    <property type="protein sequence ID" value="KAB7504858.1"/>
    <property type="molecule type" value="Genomic_DNA"/>
</dbReference>
<proteinExistence type="inferred from homology"/>
<feature type="domain" description="NAD-dependent epimerase/dehydratase" evidence="6">
    <location>
        <begin position="65"/>
        <end position="276"/>
    </location>
</feature>
<dbReference type="SUPFAM" id="SSF51735">
    <property type="entry name" value="NAD(P)-binding Rossmann-fold domains"/>
    <property type="match status" value="1"/>
</dbReference>
<dbReference type="Pfam" id="PF01370">
    <property type="entry name" value="Epimerase"/>
    <property type="match status" value="1"/>
</dbReference>
<keyword evidence="8" id="KW-1185">Reference proteome</keyword>
<accession>A0A5N5TFK2</accession>
<dbReference type="CDD" id="cd05271">
    <property type="entry name" value="NDUFA9_like_SDR_a"/>
    <property type="match status" value="1"/>
</dbReference>
<dbReference type="InterPro" id="IPR051207">
    <property type="entry name" value="ComplexI_NDUFA9_subunit"/>
</dbReference>
<organism evidence="7 8">
    <name type="scientific">Armadillidium nasatum</name>
    <dbReference type="NCBI Taxonomy" id="96803"/>
    <lineage>
        <taxon>Eukaryota</taxon>
        <taxon>Metazoa</taxon>
        <taxon>Ecdysozoa</taxon>
        <taxon>Arthropoda</taxon>
        <taxon>Crustacea</taxon>
        <taxon>Multicrustacea</taxon>
        <taxon>Malacostraca</taxon>
        <taxon>Eumalacostraca</taxon>
        <taxon>Peracarida</taxon>
        <taxon>Isopoda</taxon>
        <taxon>Oniscidea</taxon>
        <taxon>Crinocheta</taxon>
        <taxon>Armadillidiidae</taxon>
        <taxon>Armadillidium</taxon>
    </lineage>
</organism>
<name>A0A5N5TFK2_9CRUS</name>
<evidence type="ECO:0000313" key="7">
    <source>
        <dbReference type="EMBL" id="KAB7504858.1"/>
    </source>
</evidence>
<sequence length="403" mass="46530">MNFLTKFSQFGVRATGRYEFLGVSSHMKNDSRSSSDDVRFLTKIDPSSMKKGKGGRSSFSGVVATVFGATGFMGRVLCNRLGKTGTQMIIPYRGDYYFVKHLKLMGDLGQVMFLPYNLLDEDSIRKAVKYSNAVINLVGRDYESRNFDFHKVHVEGARRIARISKEMGVEKFIHLSALNSNVEHEGYMKDGGSGFLRTKGESEDAVKEYYPDAIIFRPSDCWGQHDRFLFYYCRYFRYSWKAMPLPYAGKGIFKQPVYVGDVVNGIVNALYDHQAVGHTFEAVGPRRYELCELVDWFNRVMRRDGEWEYHRTDFRWAPFARLKVRLNDHNPSNPITNFCSDKVEREAVTDTVFDLPNLEDLGVTLTLLEDRIKYELKQFQFEAYYKESVGEYDEPAPPKYVDT</sequence>
<dbReference type="InterPro" id="IPR001509">
    <property type="entry name" value="Epimerase_deHydtase"/>
</dbReference>
<comment type="caution">
    <text evidence="7">The sequence shown here is derived from an EMBL/GenBank/DDBJ whole genome shotgun (WGS) entry which is preliminary data.</text>
</comment>
<dbReference type="PANTHER" id="PTHR12126:SF11">
    <property type="entry name" value="NADH DEHYDROGENASE [UBIQUINONE] 1 ALPHA SUBCOMPLEX SUBUNIT 9, MITOCHONDRIAL"/>
    <property type="match status" value="1"/>
</dbReference>
<dbReference type="Gene3D" id="3.40.50.720">
    <property type="entry name" value="NAD(P)-binding Rossmann-like Domain"/>
    <property type="match status" value="1"/>
</dbReference>
<protein>
    <recommendedName>
        <fullName evidence="2">NADH dehydrogenase [ubiquinone] 1 alpha subcomplex subunit 9, mitochondrial</fullName>
    </recommendedName>
    <alternativeName>
        <fullName evidence="4">Complex I-39kD</fullName>
    </alternativeName>
    <alternativeName>
        <fullName evidence="3">NADH-ubiquinone oxidoreductase 39 kDa subunit</fullName>
    </alternativeName>
</protein>
<gene>
    <name evidence="7" type="primary">Ndufa9</name>
    <name evidence="7" type="ORF">Anas_09860</name>
</gene>
<comment type="similarity">
    <text evidence="1">Belongs to the complex I NDUFA9 subunit family.</text>
</comment>
<dbReference type="OrthoDB" id="275457at2759"/>
<dbReference type="GO" id="GO:0005739">
    <property type="term" value="C:mitochondrion"/>
    <property type="evidence" value="ECO:0007669"/>
    <property type="project" value="TreeGrafter"/>
</dbReference>
<reference evidence="7 8" key="1">
    <citation type="journal article" date="2019" name="PLoS Biol.">
        <title>Sex chromosomes control vertical transmission of feminizing Wolbachia symbionts in an isopod.</title>
        <authorList>
            <person name="Becking T."/>
            <person name="Chebbi M.A."/>
            <person name="Giraud I."/>
            <person name="Moumen B."/>
            <person name="Laverre T."/>
            <person name="Caubet Y."/>
            <person name="Peccoud J."/>
            <person name="Gilbert C."/>
            <person name="Cordaux R."/>
        </authorList>
    </citation>
    <scope>NUCLEOTIDE SEQUENCE [LARGE SCALE GENOMIC DNA]</scope>
    <source>
        <strain evidence="7">ANa2</strain>
        <tissue evidence="7">Whole body excluding digestive tract and cuticle</tissue>
    </source>
</reference>
<dbReference type="InterPro" id="IPR036291">
    <property type="entry name" value="NAD(P)-bd_dom_sf"/>
</dbReference>